<proteinExistence type="predicted"/>
<sequence>MAPVLVFDGDCAFCSSAARWAQRWAPSRRADVVAWQHADLDALGLTADECSAVLRWVDGDRRSAGPAAIADYLRTARTPWPVVGAVLGTRLVTAAAWPVYRWVAAHRHQLPGGTPQCAMPAAAAPGRPSNGADR</sequence>
<accession>A0A5Q6RR69</accession>
<gene>
    <name evidence="2" type="ORF">FE697_016500</name>
</gene>
<name>A0A5Q6RR69_9ACTN</name>
<dbReference type="OrthoDB" id="9813713at2"/>
<dbReference type="GO" id="GO:0015035">
    <property type="term" value="F:protein-disulfide reductase activity"/>
    <property type="evidence" value="ECO:0007669"/>
    <property type="project" value="InterPro"/>
</dbReference>
<evidence type="ECO:0000313" key="2">
    <source>
        <dbReference type="EMBL" id="KAA1420551.1"/>
    </source>
</evidence>
<feature type="region of interest" description="Disordered" evidence="1">
    <location>
        <begin position="114"/>
        <end position="134"/>
    </location>
</feature>
<organism evidence="2 3">
    <name type="scientific">Mumia zhuanghuii</name>
    <dbReference type="NCBI Taxonomy" id="2585211"/>
    <lineage>
        <taxon>Bacteria</taxon>
        <taxon>Bacillati</taxon>
        <taxon>Actinomycetota</taxon>
        <taxon>Actinomycetes</taxon>
        <taxon>Propionibacteriales</taxon>
        <taxon>Nocardioidaceae</taxon>
        <taxon>Mumia</taxon>
    </lineage>
</organism>
<dbReference type="Pfam" id="PF04134">
    <property type="entry name" value="DCC1-like"/>
    <property type="match status" value="1"/>
</dbReference>
<dbReference type="InterPro" id="IPR007263">
    <property type="entry name" value="DCC1-like"/>
</dbReference>
<comment type="caution">
    <text evidence="2">The sequence shown here is derived from an EMBL/GenBank/DDBJ whole genome shotgun (WGS) entry which is preliminary data.</text>
</comment>
<protein>
    <submittedName>
        <fullName evidence="2">DUF393 domain-containing protein</fullName>
    </submittedName>
</protein>
<evidence type="ECO:0000256" key="1">
    <source>
        <dbReference type="SAM" id="MobiDB-lite"/>
    </source>
</evidence>
<dbReference type="RefSeq" id="WP_149770720.1">
    <property type="nucleotide sequence ID" value="NZ_VDFQ02000005.1"/>
</dbReference>
<dbReference type="EMBL" id="VDFQ02000005">
    <property type="protein sequence ID" value="KAA1420551.1"/>
    <property type="molecule type" value="Genomic_DNA"/>
</dbReference>
<reference evidence="2 3" key="1">
    <citation type="submission" date="2019-09" db="EMBL/GenBank/DDBJ databases">
        <title>Mumia zhuanghuii sp. nov. isolated from the intestinal contents of plateau pika (Ochotona curzoniae) in the Qinghai-Tibet plateau of China.</title>
        <authorList>
            <person name="Tian Z."/>
        </authorList>
    </citation>
    <scope>NUCLEOTIDE SEQUENCE [LARGE SCALE GENOMIC DNA]</scope>
    <source>
        <strain evidence="3">350</strain>
    </source>
</reference>
<evidence type="ECO:0000313" key="3">
    <source>
        <dbReference type="Proteomes" id="UP000307768"/>
    </source>
</evidence>
<dbReference type="AlphaFoldDB" id="A0A5Q6RR69"/>
<dbReference type="Proteomes" id="UP000307768">
    <property type="component" value="Unassembled WGS sequence"/>
</dbReference>